<name>A0A6A1UTB2_9ROSI</name>
<comment type="caution">
    <text evidence="1">The sequence shown here is derived from an EMBL/GenBank/DDBJ whole genome shotgun (WGS) entry which is preliminary data.</text>
</comment>
<sequence length="118" mass="13657">MVVIGPFIRQKYMLPFWRILHLIFAYDIEPRAHMIECHIVKGELMLSVARGCFVDFSLYVFLTFQSEAKISFAAALLYNLLLTHFLHSVGCMDSWDEERKAPLDPHLSDHFEPVRGSA</sequence>
<evidence type="ECO:0000313" key="1">
    <source>
        <dbReference type="EMBL" id="KAB1203058.1"/>
    </source>
</evidence>
<reference evidence="1 2" key="1">
    <citation type="journal article" date="2019" name="Plant Biotechnol. J.">
        <title>The red bayberry genome and genetic basis of sex determination.</title>
        <authorList>
            <person name="Jia H.M."/>
            <person name="Jia H.J."/>
            <person name="Cai Q.L."/>
            <person name="Wang Y."/>
            <person name="Zhao H.B."/>
            <person name="Yang W.F."/>
            <person name="Wang G.Y."/>
            <person name="Li Y.H."/>
            <person name="Zhan D.L."/>
            <person name="Shen Y.T."/>
            <person name="Niu Q.F."/>
            <person name="Chang L."/>
            <person name="Qiu J."/>
            <person name="Zhao L."/>
            <person name="Xie H.B."/>
            <person name="Fu W.Y."/>
            <person name="Jin J."/>
            <person name="Li X.W."/>
            <person name="Jiao Y."/>
            <person name="Zhou C.C."/>
            <person name="Tu T."/>
            <person name="Chai C.Y."/>
            <person name="Gao J.L."/>
            <person name="Fan L.J."/>
            <person name="van de Weg E."/>
            <person name="Wang J.Y."/>
            <person name="Gao Z.S."/>
        </authorList>
    </citation>
    <scope>NUCLEOTIDE SEQUENCE [LARGE SCALE GENOMIC DNA]</scope>
    <source>
        <tissue evidence="1">Leaves</tissue>
    </source>
</reference>
<protein>
    <submittedName>
        <fullName evidence="1">Uncharacterized protein</fullName>
    </submittedName>
</protein>
<organism evidence="1 2">
    <name type="scientific">Morella rubra</name>
    <name type="common">Chinese bayberry</name>
    <dbReference type="NCBI Taxonomy" id="262757"/>
    <lineage>
        <taxon>Eukaryota</taxon>
        <taxon>Viridiplantae</taxon>
        <taxon>Streptophyta</taxon>
        <taxon>Embryophyta</taxon>
        <taxon>Tracheophyta</taxon>
        <taxon>Spermatophyta</taxon>
        <taxon>Magnoliopsida</taxon>
        <taxon>eudicotyledons</taxon>
        <taxon>Gunneridae</taxon>
        <taxon>Pentapetalae</taxon>
        <taxon>rosids</taxon>
        <taxon>fabids</taxon>
        <taxon>Fagales</taxon>
        <taxon>Myricaceae</taxon>
        <taxon>Morella</taxon>
    </lineage>
</organism>
<gene>
    <name evidence="1" type="ORF">CJ030_MR8G023483</name>
</gene>
<dbReference type="Proteomes" id="UP000516437">
    <property type="component" value="Chromosome 8"/>
</dbReference>
<evidence type="ECO:0000313" key="2">
    <source>
        <dbReference type="Proteomes" id="UP000516437"/>
    </source>
</evidence>
<keyword evidence="2" id="KW-1185">Reference proteome</keyword>
<accession>A0A6A1UTB2</accession>
<dbReference type="AlphaFoldDB" id="A0A6A1UTB2"/>
<proteinExistence type="predicted"/>
<dbReference type="EMBL" id="RXIC02000026">
    <property type="protein sequence ID" value="KAB1203058.1"/>
    <property type="molecule type" value="Genomic_DNA"/>
</dbReference>